<proteinExistence type="predicted"/>
<keyword evidence="2" id="KW-1185">Reference proteome</keyword>
<protein>
    <submittedName>
        <fullName evidence="1">Uncharacterized protein</fullName>
    </submittedName>
</protein>
<gene>
    <name evidence="1" type="ORF">XAT740_LOCUS46649</name>
</gene>
<dbReference type="EMBL" id="CAJNOR010006310">
    <property type="protein sequence ID" value="CAF1591749.1"/>
    <property type="molecule type" value="Genomic_DNA"/>
</dbReference>
<comment type="caution">
    <text evidence="1">The sequence shown here is derived from an EMBL/GenBank/DDBJ whole genome shotgun (WGS) entry which is preliminary data.</text>
</comment>
<organism evidence="1 2">
    <name type="scientific">Adineta ricciae</name>
    <name type="common">Rotifer</name>
    <dbReference type="NCBI Taxonomy" id="249248"/>
    <lineage>
        <taxon>Eukaryota</taxon>
        <taxon>Metazoa</taxon>
        <taxon>Spiralia</taxon>
        <taxon>Gnathifera</taxon>
        <taxon>Rotifera</taxon>
        <taxon>Eurotatoria</taxon>
        <taxon>Bdelloidea</taxon>
        <taxon>Adinetida</taxon>
        <taxon>Adinetidae</taxon>
        <taxon>Adineta</taxon>
    </lineage>
</organism>
<accession>A0A816A405</accession>
<reference evidence="1" key="1">
    <citation type="submission" date="2021-02" db="EMBL/GenBank/DDBJ databases">
        <authorList>
            <person name="Nowell W R."/>
        </authorList>
    </citation>
    <scope>NUCLEOTIDE SEQUENCE</scope>
</reference>
<feature type="non-terminal residue" evidence="1">
    <location>
        <position position="1"/>
    </location>
</feature>
<evidence type="ECO:0000313" key="1">
    <source>
        <dbReference type="EMBL" id="CAF1591749.1"/>
    </source>
</evidence>
<evidence type="ECO:0000313" key="2">
    <source>
        <dbReference type="Proteomes" id="UP000663828"/>
    </source>
</evidence>
<dbReference type="AlphaFoldDB" id="A0A816A405"/>
<sequence>MENVQLAMLYHRRPRSTNPMLDPIGFLETELQWNSTKKIPPVVANFMSDLFSYVDMIKSYIGSDGVRTFGDDLSRKQVIIKRDPQYSTCPERGSGLSYTILIMFTSASRKIHIECLPPHSTTILQQLDGSLTRQIFSVLILELSKSHLLADFCSEGSPKAVIYPFEKRTISKEKLLLPVSTSDDDETAARANTIDDVINVSPTLCADCHVQILPQ</sequence>
<dbReference type="Proteomes" id="UP000663828">
    <property type="component" value="Unassembled WGS sequence"/>
</dbReference>
<name>A0A816A405_ADIRI</name>